<comment type="caution">
    <text evidence="2">The sequence shown here is derived from an EMBL/GenBank/DDBJ whole genome shotgun (WGS) entry which is preliminary data.</text>
</comment>
<accession>A0A5B7ITL5</accession>
<dbReference type="EMBL" id="VSRR010068567">
    <property type="protein sequence ID" value="MPC85479.1"/>
    <property type="molecule type" value="Genomic_DNA"/>
</dbReference>
<organism evidence="2 3">
    <name type="scientific">Portunus trituberculatus</name>
    <name type="common">Swimming crab</name>
    <name type="synonym">Neptunus trituberculatus</name>
    <dbReference type="NCBI Taxonomy" id="210409"/>
    <lineage>
        <taxon>Eukaryota</taxon>
        <taxon>Metazoa</taxon>
        <taxon>Ecdysozoa</taxon>
        <taxon>Arthropoda</taxon>
        <taxon>Crustacea</taxon>
        <taxon>Multicrustacea</taxon>
        <taxon>Malacostraca</taxon>
        <taxon>Eumalacostraca</taxon>
        <taxon>Eucarida</taxon>
        <taxon>Decapoda</taxon>
        <taxon>Pleocyemata</taxon>
        <taxon>Brachyura</taxon>
        <taxon>Eubrachyura</taxon>
        <taxon>Portunoidea</taxon>
        <taxon>Portunidae</taxon>
        <taxon>Portuninae</taxon>
        <taxon>Portunus</taxon>
    </lineage>
</organism>
<evidence type="ECO:0000313" key="3">
    <source>
        <dbReference type="Proteomes" id="UP000324222"/>
    </source>
</evidence>
<proteinExistence type="predicted"/>
<protein>
    <submittedName>
        <fullName evidence="2">Uncharacterized protein</fullName>
    </submittedName>
</protein>
<dbReference type="Proteomes" id="UP000324222">
    <property type="component" value="Unassembled WGS sequence"/>
</dbReference>
<evidence type="ECO:0000313" key="2">
    <source>
        <dbReference type="EMBL" id="MPC85479.1"/>
    </source>
</evidence>
<keyword evidence="1" id="KW-0812">Transmembrane</keyword>
<feature type="transmembrane region" description="Helical" evidence="1">
    <location>
        <begin position="35"/>
        <end position="57"/>
    </location>
</feature>
<gene>
    <name evidence="2" type="ORF">E2C01_080257</name>
</gene>
<keyword evidence="1" id="KW-0472">Membrane</keyword>
<sequence length="86" mass="9532">MMPHSPEPPGRDPPSAVCVAAAFWPRTPQTIKNKAFAYTALGLFMYVVFEACAATSVRHWGRSSPLAAARTSREAPNTTYRLYRMT</sequence>
<evidence type="ECO:0000256" key="1">
    <source>
        <dbReference type="SAM" id="Phobius"/>
    </source>
</evidence>
<dbReference type="AlphaFoldDB" id="A0A5B7ITL5"/>
<keyword evidence="3" id="KW-1185">Reference proteome</keyword>
<reference evidence="2 3" key="1">
    <citation type="submission" date="2019-05" db="EMBL/GenBank/DDBJ databases">
        <title>Another draft genome of Portunus trituberculatus and its Hox gene families provides insights of decapod evolution.</title>
        <authorList>
            <person name="Jeong J.-H."/>
            <person name="Song I."/>
            <person name="Kim S."/>
            <person name="Choi T."/>
            <person name="Kim D."/>
            <person name="Ryu S."/>
            <person name="Kim W."/>
        </authorList>
    </citation>
    <scope>NUCLEOTIDE SEQUENCE [LARGE SCALE GENOMIC DNA]</scope>
    <source>
        <tissue evidence="2">Muscle</tissue>
    </source>
</reference>
<name>A0A5B7ITL5_PORTR</name>
<keyword evidence="1" id="KW-1133">Transmembrane helix</keyword>